<reference evidence="2 3" key="1">
    <citation type="submission" date="2014-06" db="EMBL/GenBank/DDBJ databases">
        <authorList>
            <consortium name="DOE Joint Genome Institute"/>
            <person name="Kuo A."/>
            <person name="Kohler A."/>
            <person name="Nagy L.G."/>
            <person name="Floudas D."/>
            <person name="Copeland A."/>
            <person name="Barry K.W."/>
            <person name="Cichocki N."/>
            <person name="Veneault-Fourrey C."/>
            <person name="LaButti K."/>
            <person name="Lindquist E.A."/>
            <person name="Lipzen A."/>
            <person name="Lundell T."/>
            <person name="Morin E."/>
            <person name="Murat C."/>
            <person name="Sun H."/>
            <person name="Tunlid A."/>
            <person name="Henrissat B."/>
            <person name="Grigoriev I.V."/>
            <person name="Hibbett D.S."/>
            <person name="Martin F."/>
            <person name="Nordberg H.P."/>
            <person name="Cantor M.N."/>
            <person name="Hua S.X."/>
        </authorList>
    </citation>
    <scope>NUCLEOTIDE SEQUENCE [LARGE SCALE GENOMIC DNA]</scope>
    <source>
        <strain evidence="2 3">ATCC 200175</strain>
    </source>
</reference>
<accession>A0A0C9TTC8</accession>
<dbReference type="HOGENOM" id="CLU_513976_0_0_1"/>
<feature type="compositionally biased region" description="Polar residues" evidence="1">
    <location>
        <begin position="209"/>
        <end position="244"/>
    </location>
</feature>
<feature type="region of interest" description="Disordered" evidence="1">
    <location>
        <begin position="387"/>
        <end position="407"/>
    </location>
</feature>
<evidence type="ECO:0000256" key="1">
    <source>
        <dbReference type="SAM" id="MobiDB-lite"/>
    </source>
</evidence>
<feature type="compositionally biased region" description="Basic residues" evidence="1">
    <location>
        <begin position="68"/>
        <end position="80"/>
    </location>
</feature>
<reference evidence="3" key="2">
    <citation type="submission" date="2015-01" db="EMBL/GenBank/DDBJ databases">
        <title>Evolutionary Origins and Diversification of the Mycorrhizal Mutualists.</title>
        <authorList>
            <consortium name="DOE Joint Genome Institute"/>
            <consortium name="Mycorrhizal Genomics Consortium"/>
            <person name="Kohler A."/>
            <person name="Kuo A."/>
            <person name="Nagy L.G."/>
            <person name="Floudas D."/>
            <person name="Copeland A."/>
            <person name="Barry K.W."/>
            <person name="Cichocki N."/>
            <person name="Veneault-Fourrey C."/>
            <person name="LaButti K."/>
            <person name="Lindquist E.A."/>
            <person name="Lipzen A."/>
            <person name="Lundell T."/>
            <person name="Morin E."/>
            <person name="Murat C."/>
            <person name="Riley R."/>
            <person name="Ohm R."/>
            <person name="Sun H."/>
            <person name="Tunlid A."/>
            <person name="Henrissat B."/>
            <person name="Grigoriev I.V."/>
            <person name="Hibbett D.S."/>
            <person name="Martin F."/>
        </authorList>
    </citation>
    <scope>NUCLEOTIDE SEQUENCE [LARGE SCALE GENOMIC DNA]</scope>
    <source>
        <strain evidence="3">ATCC 200175</strain>
    </source>
</reference>
<sequence length="530" mass="58150">MGRRKVEDASEERPPPRRSTRNRAGKNGAVEQLAKLGAILESPTKVTKKGSSIPTSEPVNALAPAPKARMKSPVKKKKGKEKQDLSPSSPTPTCNEQVYIHPIPTPVLQPGRFGLQLGNITCPSFVGTQSLQDYEETNKTTIVQIPGACAAPRQTSMARRSAIPGVAPHASRTLLEVPGTQHRHERSQSVAGPDRLAAEARSRQRSRSVTVPYQQLHQNNQLAGCQSRSRTPGPSHSISRTPSIIQPALPSCPIIPSSQAPSIAPTNPIPRVLGRQTKSPAILDRVDGQSNGRQHVPSFSIRSPELHGDEMSILMEEDHRSQLADGSQLVIEQLSDLDGPSEFLAELEDLEYERSYPGSEANSRYFGGNEEDEFALGWPEDQMEVDDTGVDHHDKPWSPPPLDSEAEAGFGDEELQREHERLRGTTPPNSNLTRLREAFGGIQHTEVDINMSIDEAFDIDLDFGPPEDNGVDFEALASRSSSVRPRVQKQYCQHAHQPVNQPAVQHPHPRPTQSRQQGAPTEEVTRSDLD</sequence>
<dbReference type="EMBL" id="KN819405">
    <property type="protein sequence ID" value="KIJ10466.1"/>
    <property type="molecule type" value="Genomic_DNA"/>
</dbReference>
<feature type="compositionally biased region" description="Polar residues" evidence="1">
    <location>
        <begin position="49"/>
        <end position="58"/>
    </location>
</feature>
<evidence type="ECO:0000313" key="3">
    <source>
        <dbReference type="Proteomes" id="UP000053647"/>
    </source>
</evidence>
<proteinExistence type="predicted"/>
<organism evidence="2 3">
    <name type="scientific">Paxillus involutus ATCC 200175</name>
    <dbReference type="NCBI Taxonomy" id="664439"/>
    <lineage>
        <taxon>Eukaryota</taxon>
        <taxon>Fungi</taxon>
        <taxon>Dikarya</taxon>
        <taxon>Basidiomycota</taxon>
        <taxon>Agaricomycotina</taxon>
        <taxon>Agaricomycetes</taxon>
        <taxon>Agaricomycetidae</taxon>
        <taxon>Boletales</taxon>
        <taxon>Paxilineae</taxon>
        <taxon>Paxillaceae</taxon>
        <taxon>Paxillus</taxon>
    </lineage>
</organism>
<dbReference type="OrthoDB" id="2655110at2759"/>
<protein>
    <submittedName>
        <fullName evidence="2">Uncharacterized protein</fullName>
    </submittedName>
</protein>
<feature type="compositionally biased region" description="Basic and acidic residues" evidence="1">
    <location>
        <begin position="1"/>
        <end position="15"/>
    </location>
</feature>
<dbReference type="AlphaFoldDB" id="A0A0C9TTC8"/>
<keyword evidence="3" id="KW-1185">Reference proteome</keyword>
<evidence type="ECO:0000313" key="2">
    <source>
        <dbReference type="EMBL" id="KIJ10466.1"/>
    </source>
</evidence>
<dbReference type="Proteomes" id="UP000053647">
    <property type="component" value="Unassembled WGS sequence"/>
</dbReference>
<feature type="compositionally biased region" description="Polar residues" evidence="1">
    <location>
        <begin position="85"/>
        <end position="94"/>
    </location>
</feature>
<feature type="region of interest" description="Disordered" evidence="1">
    <location>
        <begin position="1"/>
        <end position="94"/>
    </location>
</feature>
<feature type="region of interest" description="Disordered" evidence="1">
    <location>
        <begin position="175"/>
        <end position="246"/>
    </location>
</feature>
<gene>
    <name evidence="2" type="ORF">PAXINDRAFT_16552</name>
</gene>
<feature type="region of interest" description="Disordered" evidence="1">
    <location>
        <begin position="477"/>
        <end position="530"/>
    </location>
</feature>
<name>A0A0C9TTC8_PAXIN</name>